<dbReference type="AlphaFoldDB" id="A0A7C1FG79"/>
<evidence type="ECO:0000256" key="1">
    <source>
        <dbReference type="SAM" id="MobiDB-lite"/>
    </source>
</evidence>
<organism evidence="3">
    <name type="scientific">Caldilinea aerophila</name>
    <dbReference type="NCBI Taxonomy" id="133453"/>
    <lineage>
        <taxon>Bacteria</taxon>
        <taxon>Bacillati</taxon>
        <taxon>Chloroflexota</taxon>
        <taxon>Caldilineae</taxon>
        <taxon>Caldilineales</taxon>
        <taxon>Caldilineaceae</taxon>
        <taxon>Caldilinea</taxon>
    </lineage>
</organism>
<dbReference type="InterPro" id="IPR002925">
    <property type="entry name" value="Dienelactn_hydro"/>
</dbReference>
<dbReference type="GO" id="GO:0016787">
    <property type="term" value="F:hydrolase activity"/>
    <property type="evidence" value="ECO:0007669"/>
    <property type="project" value="UniProtKB-KW"/>
</dbReference>
<keyword evidence="3" id="KW-0378">Hydrolase</keyword>
<dbReference type="InterPro" id="IPR029058">
    <property type="entry name" value="AB_hydrolase_fold"/>
</dbReference>
<dbReference type="Gene3D" id="3.40.50.1820">
    <property type="entry name" value="alpha/beta hydrolase"/>
    <property type="match status" value="1"/>
</dbReference>
<reference evidence="3" key="1">
    <citation type="journal article" date="2020" name="mSystems">
        <title>Genome- and Community-Level Interaction Insights into Carbon Utilization and Element Cycling Functions of Hydrothermarchaeota in Hydrothermal Sediment.</title>
        <authorList>
            <person name="Zhou Z."/>
            <person name="Liu Y."/>
            <person name="Xu W."/>
            <person name="Pan J."/>
            <person name="Luo Z.H."/>
            <person name="Li M."/>
        </authorList>
    </citation>
    <scope>NUCLEOTIDE SEQUENCE [LARGE SCALE GENOMIC DNA]</scope>
    <source>
        <strain evidence="3">SpSt-289</strain>
    </source>
</reference>
<name>A0A7C1FG79_9CHLR</name>
<dbReference type="InterPro" id="IPR051049">
    <property type="entry name" value="Dienelactone_hydrolase-like"/>
</dbReference>
<dbReference type="PANTHER" id="PTHR46623">
    <property type="entry name" value="CARBOXYMETHYLENEBUTENOLIDASE-RELATED"/>
    <property type="match status" value="1"/>
</dbReference>
<dbReference type="PANTHER" id="PTHR46623:SF6">
    <property type="entry name" value="ALPHA_BETA-HYDROLASES SUPERFAMILY PROTEIN"/>
    <property type="match status" value="1"/>
</dbReference>
<dbReference type="EMBL" id="DSMG01000119">
    <property type="protein sequence ID" value="HDX32192.1"/>
    <property type="molecule type" value="Genomic_DNA"/>
</dbReference>
<proteinExistence type="predicted"/>
<comment type="caution">
    <text evidence="3">The sequence shown here is derived from an EMBL/GenBank/DDBJ whole genome shotgun (WGS) entry which is preliminary data.</text>
</comment>
<gene>
    <name evidence="3" type="ORF">ENQ20_12020</name>
</gene>
<protein>
    <submittedName>
        <fullName evidence="3">Dienelactone hydrolase family protein</fullName>
    </submittedName>
</protein>
<feature type="region of interest" description="Disordered" evidence="1">
    <location>
        <begin position="51"/>
        <end position="70"/>
    </location>
</feature>
<sequence length="304" mass="32880">MDRIYVMQLVRSLQVGEIDRRTFLSRATAAIGSFSAASLLLAACQSVGEAPRPVTEPVPTGEGVGSPRTSMTTEEGLIAGRVEYPGPDGETLSGYWARPQGEGSWPAVIVVQEWWGVNEHIMDVTRRIAAQGYVALAPDLYKGQIATEPDEARKLVMELDMPAAVGEIGSAIDFLLAQEFVRGDKAGIVGFCMGGRLTLMTALVNDKLAVAVPFYGAPLTPEEAAQVKAPVLGLYGAEDSGIPVNAVLAMEKALAEAGIDHEIHIYEGAPHAFFNDTRASYRPEAAADAWERMLRWFEKYLNRQ</sequence>
<accession>A0A7C1FG79</accession>
<dbReference type="SUPFAM" id="SSF53474">
    <property type="entry name" value="alpha/beta-Hydrolases"/>
    <property type="match status" value="1"/>
</dbReference>
<evidence type="ECO:0000259" key="2">
    <source>
        <dbReference type="Pfam" id="PF01738"/>
    </source>
</evidence>
<feature type="domain" description="Dienelactone hydrolase" evidence="2">
    <location>
        <begin position="93"/>
        <end position="301"/>
    </location>
</feature>
<evidence type="ECO:0000313" key="3">
    <source>
        <dbReference type="EMBL" id="HDX32192.1"/>
    </source>
</evidence>
<dbReference type="Pfam" id="PF01738">
    <property type="entry name" value="DLH"/>
    <property type="match status" value="1"/>
</dbReference>